<dbReference type="PANTHER" id="PTHR34365">
    <property type="entry name" value="ENOLASE (DUF1399)"/>
    <property type="match status" value="1"/>
</dbReference>
<dbReference type="OrthoDB" id="2684236at2759"/>
<evidence type="ECO:0000256" key="1">
    <source>
        <dbReference type="SAM" id="MobiDB-lite"/>
    </source>
</evidence>
<keyword evidence="3" id="KW-1185">Reference proteome</keyword>
<accession>A0A8H5HL24</accession>
<organism evidence="2 3">
    <name type="scientific">Tricholomella constricta</name>
    <dbReference type="NCBI Taxonomy" id="117010"/>
    <lineage>
        <taxon>Eukaryota</taxon>
        <taxon>Fungi</taxon>
        <taxon>Dikarya</taxon>
        <taxon>Basidiomycota</taxon>
        <taxon>Agaricomycotina</taxon>
        <taxon>Agaricomycetes</taxon>
        <taxon>Agaricomycetidae</taxon>
        <taxon>Agaricales</taxon>
        <taxon>Tricholomatineae</taxon>
        <taxon>Lyophyllaceae</taxon>
        <taxon>Tricholomella</taxon>
    </lineage>
</organism>
<name>A0A8H5HL24_9AGAR</name>
<sequence length="361" mass="40882">MLAQELKKPIESSKAEWMQCIMKNVNYNLEDIRKCMALKVGDGRLLRRIFSAYTDDKMFSVDLVGAVLRQGLFIKKMQDLHWTAIGFFDSLEDELVLKHAIARYHSFLDLMSSSPASFFVPTLDIDLVWHTHQMMGSKYDTHCMLLLRRLVDHDDKVEESRLSSAFDITFRAWKMRFGLPYTYCGCPLPGDTIGQKLVRLVFKVTRMPHLLPPDQSNAHEATHPSDHNAVFVYHRWQSHRNREKQQKKLARRKKREAQSGESGDEHDPAFLIPIPMHYTTPGGCVIGSGSIVDNREGTAGEASCVPVPDVGPGGGAMAAEEAEMEDVEEVEMEDVEEVEMEDVEEVAVEEVEMGEANNPRA</sequence>
<dbReference type="AlphaFoldDB" id="A0A8H5HL24"/>
<dbReference type="InterPro" id="IPR009836">
    <property type="entry name" value="GRDP-like"/>
</dbReference>
<protein>
    <submittedName>
        <fullName evidence="2">Uncharacterized protein</fullName>
    </submittedName>
</protein>
<dbReference type="EMBL" id="JAACJP010000004">
    <property type="protein sequence ID" value="KAF5385031.1"/>
    <property type="molecule type" value="Genomic_DNA"/>
</dbReference>
<dbReference type="Proteomes" id="UP000565441">
    <property type="component" value="Unassembled WGS sequence"/>
</dbReference>
<gene>
    <name evidence="2" type="ORF">D9615_001238</name>
</gene>
<dbReference type="Pfam" id="PF07173">
    <property type="entry name" value="GRDP-like"/>
    <property type="match status" value="1"/>
</dbReference>
<feature type="region of interest" description="Disordered" evidence="1">
    <location>
        <begin position="238"/>
        <end position="274"/>
    </location>
</feature>
<evidence type="ECO:0000313" key="3">
    <source>
        <dbReference type="Proteomes" id="UP000565441"/>
    </source>
</evidence>
<feature type="compositionally biased region" description="Basic residues" evidence="1">
    <location>
        <begin position="238"/>
        <end position="255"/>
    </location>
</feature>
<evidence type="ECO:0000313" key="2">
    <source>
        <dbReference type="EMBL" id="KAF5385031.1"/>
    </source>
</evidence>
<comment type="caution">
    <text evidence="2">The sequence shown here is derived from an EMBL/GenBank/DDBJ whole genome shotgun (WGS) entry which is preliminary data.</text>
</comment>
<feature type="region of interest" description="Disordered" evidence="1">
    <location>
        <begin position="299"/>
        <end position="326"/>
    </location>
</feature>
<dbReference type="PANTHER" id="PTHR34365:SF7">
    <property type="entry name" value="GLYCINE-RICH DOMAIN-CONTAINING PROTEIN 1"/>
    <property type="match status" value="1"/>
</dbReference>
<reference evidence="2 3" key="1">
    <citation type="journal article" date="2020" name="ISME J.">
        <title>Uncovering the hidden diversity of litter-decomposition mechanisms in mushroom-forming fungi.</title>
        <authorList>
            <person name="Floudas D."/>
            <person name="Bentzer J."/>
            <person name="Ahren D."/>
            <person name="Johansson T."/>
            <person name="Persson P."/>
            <person name="Tunlid A."/>
        </authorList>
    </citation>
    <scope>NUCLEOTIDE SEQUENCE [LARGE SCALE GENOMIC DNA]</scope>
    <source>
        <strain evidence="2 3">CBS 661.87</strain>
    </source>
</reference>
<proteinExistence type="predicted"/>